<dbReference type="Pfam" id="PF07394">
    <property type="entry name" value="DUF1501"/>
    <property type="match status" value="1"/>
</dbReference>
<dbReference type="AlphaFoldDB" id="E8R2M5"/>
<dbReference type="InterPro" id="IPR017850">
    <property type="entry name" value="Alkaline_phosphatase_core_sf"/>
</dbReference>
<keyword evidence="2" id="KW-1185">Reference proteome</keyword>
<organism evidence="1 2">
    <name type="scientific">Isosphaera pallida (strain ATCC 43644 / DSM 9630 / IS1B)</name>
    <dbReference type="NCBI Taxonomy" id="575540"/>
    <lineage>
        <taxon>Bacteria</taxon>
        <taxon>Pseudomonadati</taxon>
        <taxon>Planctomycetota</taxon>
        <taxon>Planctomycetia</taxon>
        <taxon>Isosphaerales</taxon>
        <taxon>Isosphaeraceae</taxon>
        <taxon>Isosphaera</taxon>
    </lineage>
</organism>
<dbReference type="Proteomes" id="UP000008631">
    <property type="component" value="Chromosome"/>
</dbReference>
<dbReference type="RefSeq" id="WP_013564813.1">
    <property type="nucleotide sequence ID" value="NC_014962.1"/>
</dbReference>
<dbReference type="HOGENOM" id="CLU_035908_0_0_0"/>
<accession>E8R2M5</accession>
<reference key="1">
    <citation type="submission" date="2010-11" db="EMBL/GenBank/DDBJ databases">
        <title>The complete sequence of chromosome of Isophaera pallida ATCC 43644.</title>
        <authorList>
            <consortium name="US DOE Joint Genome Institute (JGI-PGF)"/>
            <person name="Lucas S."/>
            <person name="Copeland A."/>
            <person name="Lapidus A."/>
            <person name="Bruce D."/>
            <person name="Goodwin L."/>
            <person name="Pitluck S."/>
            <person name="Kyrpides N."/>
            <person name="Mavromatis K."/>
            <person name="Pagani I."/>
            <person name="Ivanova N."/>
            <person name="Saunders E."/>
            <person name="Brettin T."/>
            <person name="Detter J.C."/>
            <person name="Han C."/>
            <person name="Tapia R."/>
            <person name="Land M."/>
            <person name="Hauser L."/>
            <person name="Markowitz V."/>
            <person name="Cheng J.-F."/>
            <person name="Hugenholtz P."/>
            <person name="Woyke T."/>
            <person name="Wu D."/>
            <person name="Eisen J.A."/>
        </authorList>
    </citation>
    <scope>NUCLEOTIDE SEQUENCE</scope>
    <source>
        <strain>ATCC 43644</strain>
    </source>
</reference>
<evidence type="ECO:0000313" key="2">
    <source>
        <dbReference type="Proteomes" id="UP000008631"/>
    </source>
</evidence>
<gene>
    <name evidence="1" type="ordered locus">Isop_1945</name>
</gene>
<dbReference type="eggNOG" id="COG4102">
    <property type="taxonomic scope" value="Bacteria"/>
</dbReference>
<dbReference type="InterPro" id="IPR006311">
    <property type="entry name" value="TAT_signal"/>
</dbReference>
<evidence type="ECO:0000313" key="1">
    <source>
        <dbReference type="EMBL" id="ADV62525.1"/>
    </source>
</evidence>
<sequence length="505" mass="54725">MTAFHPAPDSGLISRRSLLARAGGGLGLLGLAALLEDQGLLVQACAARTDGGGRTRATGGPLDPMAPRPGHIPAKAKAVIWVFINGGPSQVDTWDYKPALERWDGKSIAEFDPGFDNTTGFFKNAVGGLMKSPFTFRPRGECGKMVSDLFPHLGEHVDKMAFIHSGYTESNNHSPALFMMNTGMPRMGFPCVGSWITYGLGSENRNLPGFVVMSDPKGRGLPKGHAANWGAAFLPGVYQGTYLSPTGAPIANLSPPEPLTPAAQRRQIDLINRLNTHHAQAPGHEALPDLVARIESFELAYRMQSAAPEALDIESEPESIKRLYGFDDPRCRHFAVQCLIARRLVERGVRFVQIYSGGMENQLSWDGHIDIKGNHEQFAAETDQPVAGLLTDLAQRGLFEETLVIWAGEFGRLPIAQTGAKPGRDHNPHCFTAWLAGGGVKGGVSHGESDEVGYKAAVDRVSIHDLHATILHLMGLDHTRLTYRHNGRDYRLTDVAGEVVRSILA</sequence>
<evidence type="ECO:0008006" key="3">
    <source>
        <dbReference type="Google" id="ProtNLM"/>
    </source>
</evidence>
<name>E8R2M5_ISOPI</name>
<dbReference type="InParanoid" id="E8R2M5"/>
<dbReference type="SUPFAM" id="SSF53649">
    <property type="entry name" value="Alkaline phosphatase-like"/>
    <property type="match status" value="1"/>
</dbReference>
<protein>
    <recommendedName>
        <fullName evidence="3">DUF1501 domain-containing protein</fullName>
    </recommendedName>
</protein>
<dbReference type="STRING" id="575540.Isop_1945"/>
<dbReference type="EMBL" id="CP002353">
    <property type="protein sequence ID" value="ADV62525.1"/>
    <property type="molecule type" value="Genomic_DNA"/>
</dbReference>
<dbReference type="PANTHER" id="PTHR43737:SF1">
    <property type="entry name" value="DUF1501 DOMAIN-CONTAINING PROTEIN"/>
    <property type="match status" value="1"/>
</dbReference>
<dbReference type="InterPro" id="IPR010869">
    <property type="entry name" value="DUF1501"/>
</dbReference>
<dbReference type="PANTHER" id="PTHR43737">
    <property type="entry name" value="BLL7424 PROTEIN"/>
    <property type="match status" value="1"/>
</dbReference>
<dbReference type="KEGG" id="ipa:Isop_1945"/>
<reference evidence="1 2" key="2">
    <citation type="journal article" date="2011" name="Stand. Genomic Sci.">
        <title>Complete genome sequence of Isosphaera pallida type strain (IS1B).</title>
        <authorList>
            <consortium name="US DOE Joint Genome Institute (JGI-PGF)"/>
            <person name="Goker M."/>
            <person name="Cleland D."/>
            <person name="Saunders E."/>
            <person name="Lapidus A."/>
            <person name="Nolan M."/>
            <person name="Lucas S."/>
            <person name="Hammon N."/>
            <person name="Deshpande S."/>
            <person name="Cheng J.F."/>
            <person name="Tapia R."/>
            <person name="Han C."/>
            <person name="Goodwin L."/>
            <person name="Pitluck S."/>
            <person name="Liolios K."/>
            <person name="Pagani I."/>
            <person name="Ivanova N."/>
            <person name="Mavromatis K."/>
            <person name="Pati A."/>
            <person name="Chen A."/>
            <person name="Palaniappan K."/>
            <person name="Land M."/>
            <person name="Hauser L."/>
            <person name="Chang Y.J."/>
            <person name="Jeffries C.D."/>
            <person name="Detter J.C."/>
            <person name="Beck B."/>
            <person name="Woyke T."/>
            <person name="Bristow J."/>
            <person name="Eisen J.A."/>
            <person name="Markowitz V."/>
            <person name="Hugenholtz P."/>
            <person name="Kyrpides N.C."/>
            <person name="Klenk H.P."/>
        </authorList>
    </citation>
    <scope>NUCLEOTIDE SEQUENCE [LARGE SCALE GENOMIC DNA]</scope>
    <source>
        <strain evidence="2">ATCC 43644 / DSM 9630 / IS1B</strain>
    </source>
</reference>
<proteinExistence type="predicted"/>
<dbReference type="PROSITE" id="PS51318">
    <property type="entry name" value="TAT"/>
    <property type="match status" value="1"/>
</dbReference>